<accession>A0A2N5SBX5</accession>
<keyword evidence="2" id="KW-0732">Signal</keyword>
<sequence length="353" mass="38444">MCSRPRSSRFFILAVLASCFLSSLASDLGKTYPASSVKLLEKRTDAPITDTLKTFRKPTQRKMRTIHRRNTQYHKKAKKLNKSCGDDHDRHDTKNDTQNSEKPKPEAKTNHTAAAHGDAKDKYSLPAESQAIGSILHATSSCGNAQPTEHITTTSGPNGNEAFLNCGLSADGWKPPHVTMDMLTHSSLDQEPAKSTFAPCQKYRQKFEKYGAKYGIPPIFLAAFAMQESTCRPDVVGDQGGAFGLMQITKDKCGGAPGGNCADPDYNIDMGAKTFASGLTEANGNVLLAVGGYNGWTPGLTKQKALQHKDEGCCVCQQNLDYLHQFVNAWILGVDPQTRRLGTNRNLDVCGES</sequence>
<dbReference type="InterPro" id="IPR023346">
    <property type="entry name" value="Lysozyme-like_dom_sf"/>
</dbReference>
<feature type="signal peptide" evidence="2">
    <location>
        <begin position="1"/>
        <end position="25"/>
    </location>
</feature>
<proteinExistence type="predicted"/>
<dbReference type="SUPFAM" id="SSF53955">
    <property type="entry name" value="Lysozyme-like"/>
    <property type="match status" value="1"/>
</dbReference>
<evidence type="ECO:0000256" key="2">
    <source>
        <dbReference type="SAM" id="SignalP"/>
    </source>
</evidence>
<evidence type="ECO:0000259" key="3">
    <source>
        <dbReference type="Pfam" id="PF01464"/>
    </source>
</evidence>
<feature type="domain" description="Transglycosylase SLT" evidence="3">
    <location>
        <begin position="207"/>
        <end position="302"/>
    </location>
</feature>
<dbReference type="InterPro" id="IPR008258">
    <property type="entry name" value="Transglycosylase_SLT_dom_1"/>
</dbReference>
<feature type="compositionally biased region" description="Basic residues" evidence="1">
    <location>
        <begin position="67"/>
        <end position="81"/>
    </location>
</feature>
<reference evidence="7 8" key="1">
    <citation type="submission" date="2017-11" db="EMBL/GenBank/DDBJ databases">
        <title>De novo assembly and phasing of dikaryotic genomes from two isolates of Puccinia coronata f. sp. avenae, the causal agent of oat crown rust.</title>
        <authorList>
            <person name="Miller M.E."/>
            <person name="Zhang Y."/>
            <person name="Omidvar V."/>
            <person name="Sperschneider J."/>
            <person name="Schwessinger B."/>
            <person name="Raley C."/>
            <person name="Palmer J.M."/>
            <person name="Garnica D."/>
            <person name="Upadhyaya N."/>
            <person name="Rathjen J."/>
            <person name="Taylor J.M."/>
            <person name="Park R.F."/>
            <person name="Dodds P.N."/>
            <person name="Hirsch C.D."/>
            <person name="Kianian S.F."/>
            <person name="Figueroa M."/>
        </authorList>
    </citation>
    <scope>NUCLEOTIDE SEQUENCE [LARGE SCALE GENOMIC DNA]</scope>
    <source>
        <strain evidence="6">12NC29</strain>
        <strain evidence="4">12SD80</strain>
    </source>
</reference>
<dbReference type="Gene3D" id="1.10.530.10">
    <property type="match status" value="1"/>
</dbReference>
<evidence type="ECO:0000313" key="6">
    <source>
        <dbReference type="EMBL" id="PLW54049.1"/>
    </source>
</evidence>
<evidence type="ECO:0000256" key="1">
    <source>
        <dbReference type="SAM" id="MobiDB-lite"/>
    </source>
</evidence>
<dbReference type="Proteomes" id="UP000235388">
    <property type="component" value="Unassembled WGS sequence"/>
</dbReference>
<dbReference type="EMBL" id="PGCJ01000052">
    <property type="protein sequence ID" value="PLW54049.1"/>
    <property type="molecule type" value="Genomic_DNA"/>
</dbReference>
<evidence type="ECO:0000313" key="8">
    <source>
        <dbReference type="Proteomes" id="UP000235392"/>
    </source>
</evidence>
<dbReference type="Pfam" id="PF01464">
    <property type="entry name" value="SLT"/>
    <property type="match status" value="1"/>
</dbReference>
<dbReference type="OrthoDB" id="2537480at2759"/>
<comment type="caution">
    <text evidence="4">The sequence shown here is derived from an EMBL/GenBank/DDBJ whole genome shotgun (WGS) entry which is preliminary data.</text>
</comment>
<name>A0A2N5SBX5_9BASI</name>
<feature type="chain" id="PRO_5015083509" description="Transglycosylase SLT domain-containing protein" evidence="2">
    <location>
        <begin position="26"/>
        <end position="353"/>
    </location>
</feature>
<evidence type="ECO:0000313" key="5">
    <source>
        <dbReference type="EMBL" id="PLW39072.1"/>
    </source>
</evidence>
<feature type="compositionally biased region" description="Basic and acidic residues" evidence="1">
    <location>
        <begin position="84"/>
        <end position="109"/>
    </location>
</feature>
<dbReference type="EMBL" id="PGCI01000119">
    <property type="protein sequence ID" value="PLW39072.1"/>
    <property type="molecule type" value="Genomic_DNA"/>
</dbReference>
<keyword evidence="7" id="KW-1185">Reference proteome</keyword>
<evidence type="ECO:0000313" key="4">
    <source>
        <dbReference type="EMBL" id="PLW10747.1"/>
    </source>
</evidence>
<evidence type="ECO:0000313" key="7">
    <source>
        <dbReference type="Proteomes" id="UP000235388"/>
    </source>
</evidence>
<dbReference type="AlphaFoldDB" id="A0A2N5SBX5"/>
<gene>
    <name evidence="6" type="ORF">PCANC_09499</name>
    <name evidence="5" type="ORF">PCASD_08956</name>
    <name evidence="4" type="ORF">PCASD_20511</name>
</gene>
<feature type="region of interest" description="Disordered" evidence="1">
    <location>
        <begin position="67"/>
        <end position="122"/>
    </location>
</feature>
<dbReference type="Proteomes" id="UP000235392">
    <property type="component" value="Unassembled WGS sequence"/>
</dbReference>
<dbReference type="EMBL" id="PGCI01000951">
    <property type="protein sequence ID" value="PLW10747.1"/>
    <property type="molecule type" value="Genomic_DNA"/>
</dbReference>
<organism evidence="4 8">
    <name type="scientific">Puccinia coronata f. sp. avenae</name>
    <dbReference type="NCBI Taxonomy" id="200324"/>
    <lineage>
        <taxon>Eukaryota</taxon>
        <taxon>Fungi</taxon>
        <taxon>Dikarya</taxon>
        <taxon>Basidiomycota</taxon>
        <taxon>Pucciniomycotina</taxon>
        <taxon>Pucciniomycetes</taxon>
        <taxon>Pucciniales</taxon>
        <taxon>Pucciniaceae</taxon>
        <taxon>Puccinia</taxon>
    </lineage>
</organism>
<protein>
    <recommendedName>
        <fullName evidence="3">Transglycosylase SLT domain-containing protein</fullName>
    </recommendedName>
</protein>